<reference evidence="2 3" key="1">
    <citation type="submission" date="2023-07" db="EMBL/GenBank/DDBJ databases">
        <title>Sorghum-associated microbial communities from plants grown in Nebraska, USA.</title>
        <authorList>
            <person name="Schachtman D."/>
        </authorList>
    </citation>
    <scope>NUCLEOTIDE SEQUENCE [LARGE SCALE GENOMIC DNA]</scope>
    <source>
        <strain evidence="2 3">BE190</strain>
    </source>
</reference>
<evidence type="ECO:0000256" key="1">
    <source>
        <dbReference type="SAM" id="Phobius"/>
    </source>
</evidence>
<keyword evidence="3" id="KW-1185">Reference proteome</keyword>
<feature type="transmembrane region" description="Helical" evidence="1">
    <location>
        <begin position="81"/>
        <end position="100"/>
    </location>
</feature>
<proteinExistence type="predicted"/>
<dbReference type="EMBL" id="JAVDVX010000014">
    <property type="protein sequence ID" value="MDR7092221.1"/>
    <property type="molecule type" value="Genomic_DNA"/>
</dbReference>
<dbReference type="Proteomes" id="UP001253595">
    <property type="component" value="Unassembled WGS sequence"/>
</dbReference>
<sequence>MDIEKQPLKIFIREAILRTPQGWVVLVSFIVNWALVLLALTTKLSFILPQSGPTLIYLVILPWPFIVLLIFVSLSSPHYRASISATFFTAGAAATPYWWLYA</sequence>
<comment type="caution">
    <text evidence="2">The sequence shown here is derived from an EMBL/GenBank/DDBJ whole genome shotgun (WGS) entry which is preliminary data.</text>
</comment>
<keyword evidence="1" id="KW-0472">Membrane</keyword>
<protein>
    <submittedName>
        <fullName evidence="2">Cytochrome c oxidase subunit IV</fullName>
    </submittedName>
</protein>
<evidence type="ECO:0000313" key="2">
    <source>
        <dbReference type="EMBL" id="MDR7092221.1"/>
    </source>
</evidence>
<keyword evidence="1" id="KW-1133">Transmembrane helix</keyword>
<feature type="transmembrane region" description="Helical" evidence="1">
    <location>
        <begin position="54"/>
        <end position="74"/>
    </location>
</feature>
<gene>
    <name evidence="2" type="ORF">J2X05_004262</name>
</gene>
<accession>A0ABU1V424</accession>
<feature type="transmembrane region" description="Helical" evidence="1">
    <location>
        <begin position="21"/>
        <end position="42"/>
    </location>
</feature>
<dbReference type="RefSeq" id="WP_310076316.1">
    <property type="nucleotide sequence ID" value="NZ_JAVDVX010000014.1"/>
</dbReference>
<keyword evidence="1" id="KW-0812">Transmembrane</keyword>
<name>A0ABU1V424_9GAMM</name>
<organism evidence="2 3">
    <name type="scientific">Cellvibrio fibrivorans</name>
    <dbReference type="NCBI Taxonomy" id="126350"/>
    <lineage>
        <taxon>Bacteria</taxon>
        <taxon>Pseudomonadati</taxon>
        <taxon>Pseudomonadota</taxon>
        <taxon>Gammaproteobacteria</taxon>
        <taxon>Cellvibrionales</taxon>
        <taxon>Cellvibrionaceae</taxon>
        <taxon>Cellvibrio</taxon>
    </lineage>
</organism>
<evidence type="ECO:0000313" key="3">
    <source>
        <dbReference type="Proteomes" id="UP001253595"/>
    </source>
</evidence>